<proteinExistence type="predicted"/>
<gene>
    <name evidence="3" type="ORF">M0G41_12620</name>
</gene>
<feature type="domain" description="PDZ" evidence="2">
    <location>
        <begin position="71"/>
        <end position="146"/>
    </location>
</feature>
<feature type="chain" id="PRO_5045524168" evidence="1">
    <location>
        <begin position="34"/>
        <end position="295"/>
    </location>
</feature>
<protein>
    <submittedName>
        <fullName evidence="3">PDZ domain-containing protein</fullName>
    </submittedName>
</protein>
<evidence type="ECO:0000313" key="4">
    <source>
        <dbReference type="Proteomes" id="UP001431449"/>
    </source>
</evidence>
<name>A0ABT0GIY2_9GAMM</name>
<evidence type="ECO:0000256" key="1">
    <source>
        <dbReference type="SAM" id="SignalP"/>
    </source>
</evidence>
<dbReference type="EMBL" id="JALNMH010000010">
    <property type="protein sequence ID" value="MCK7594511.1"/>
    <property type="molecule type" value="Genomic_DNA"/>
</dbReference>
<dbReference type="SUPFAM" id="SSF50156">
    <property type="entry name" value="PDZ domain-like"/>
    <property type="match status" value="1"/>
</dbReference>
<dbReference type="InterPro" id="IPR001478">
    <property type="entry name" value="PDZ"/>
</dbReference>
<keyword evidence="4" id="KW-1185">Reference proteome</keyword>
<dbReference type="RefSeq" id="WP_248209926.1">
    <property type="nucleotide sequence ID" value="NZ_JALNMH010000010.1"/>
</dbReference>
<dbReference type="Proteomes" id="UP001431449">
    <property type="component" value="Unassembled WGS sequence"/>
</dbReference>
<accession>A0ABT0GIY2</accession>
<reference evidence="3" key="1">
    <citation type="submission" date="2022-04" db="EMBL/GenBank/DDBJ databases">
        <title>Lysobacter sp. CAU 1642 isolated from sea sand.</title>
        <authorList>
            <person name="Kim W."/>
        </authorList>
    </citation>
    <scope>NUCLEOTIDE SEQUENCE</scope>
    <source>
        <strain evidence="3">CAU 1642</strain>
    </source>
</reference>
<evidence type="ECO:0000313" key="3">
    <source>
        <dbReference type="EMBL" id="MCK7594511.1"/>
    </source>
</evidence>
<organism evidence="3 4">
    <name type="scientific">Pseudomarimonas salicorniae</name>
    <dbReference type="NCBI Taxonomy" id="2933270"/>
    <lineage>
        <taxon>Bacteria</taxon>
        <taxon>Pseudomonadati</taxon>
        <taxon>Pseudomonadota</taxon>
        <taxon>Gammaproteobacteria</taxon>
        <taxon>Lysobacterales</taxon>
        <taxon>Lysobacteraceae</taxon>
        <taxon>Pseudomarimonas</taxon>
    </lineage>
</organism>
<dbReference type="Gene3D" id="2.30.42.10">
    <property type="match status" value="1"/>
</dbReference>
<feature type="signal peptide" evidence="1">
    <location>
        <begin position="1"/>
        <end position="33"/>
    </location>
</feature>
<dbReference type="SMART" id="SM00228">
    <property type="entry name" value="PDZ"/>
    <property type="match status" value="1"/>
</dbReference>
<comment type="caution">
    <text evidence="3">The sequence shown here is derived from an EMBL/GenBank/DDBJ whole genome shotgun (WGS) entry which is preliminary data.</text>
</comment>
<dbReference type="InterPro" id="IPR036034">
    <property type="entry name" value="PDZ_sf"/>
</dbReference>
<keyword evidence="1" id="KW-0732">Signal</keyword>
<evidence type="ECO:0000259" key="2">
    <source>
        <dbReference type="SMART" id="SM00228"/>
    </source>
</evidence>
<sequence length="295" mass="33296">MNASFRSERSLPARPPRRPLALLLALFAPAAFAQAPVSAPELVDEAVIAIHHARGAEDRPLTIEQPARVRYELGAVIDSQPEDGGLPRVMAVTPRRAADRMGLMEGDRLLSLGDTRFDSVADPGALLREAVAGGHGMLRFEVLRDGRTRQVSGHLDRIDIPGYRLQIDAPAAVEGCGRVSTFLTPPISEDLFPALLHEIDGRLYGSLDSEVFRLPAGRHVLKVTEMIRGDRFLGQQNRQRQRLMRNERFKYLEIDVKPNTKYHLGVRFFPDRRNPIRDQKYWEPVIWKETEEPCR</sequence>